<gene>
    <name evidence="1" type="ORF">ODALV1_LOCUS1740</name>
</gene>
<sequence>MTLVNHIIEVSNAAYLVNKIGPTNDRNNIVVARGETRHQVIGLSSTFCIYRGMEGEPFDHQHLPLSSSSSIIIIFHQHLSSYSSLSSAAPLI</sequence>
<organism evidence="1 2">
    <name type="scientific">Orchesella dallaii</name>
    <dbReference type="NCBI Taxonomy" id="48710"/>
    <lineage>
        <taxon>Eukaryota</taxon>
        <taxon>Metazoa</taxon>
        <taxon>Ecdysozoa</taxon>
        <taxon>Arthropoda</taxon>
        <taxon>Hexapoda</taxon>
        <taxon>Collembola</taxon>
        <taxon>Entomobryomorpha</taxon>
        <taxon>Entomobryoidea</taxon>
        <taxon>Orchesellidae</taxon>
        <taxon>Orchesellinae</taxon>
        <taxon>Orchesella</taxon>
    </lineage>
</organism>
<keyword evidence="2" id="KW-1185">Reference proteome</keyword>
<reference evidence="1 2" key="1">
    <citation type="submission" date="2024-08" db="EMBL/GenBank/DDBJ databases">
        <authorList>
            <person name="Cucini C."/>
            <person name="Frati F."/>
        </authorList>
    </citation>
    <scope>NUCLEOTIDE SEQUENCE [LARGE SCALE GENOMIC DNA]</scope>
</reference>
<comment type="caution">
    <text evidence="1">The sequence shown here is derived from an EMBL/GenBank/DDBJ whole genome shotgun (WGS) entry which is preliminary data.</text>
</comment>
<accession>A0ABP1PTT8</accession>
<name>A0ABP1PTT8_9HEXA</name>
<dbReference type="Proteomes" id="UP001642540">
    <property type="component" value="Unassembled WGS sequence"/>
</dbReference>
<evidence type="ECO:0000313" key="2">
    <source>
        <dbReference type="Proteomes" id="UP001642540"/>
    </source>
</evidence>
<dbReference type="EMBL" id="CAXLJM020000006">
    <property type="protein sequence ID" value="CAL8071490.1"/>
    <property type="molecule type" value="Genomic_DNA"/>
</dbReference>
<protein>
    <submittedName>
        <fullName evidence="1">Uncharacterized protein</fullName>
    </submittedName>
</protein>
<evidence type="ECO:0000313" key="1">
    <source>
        <dbReference type="EMBL" id="CAL8071490.1"/>
    </source>
</evidence>
<proteinExistence type="predicted"/>